<dbReference type="RefSeq" id="WP_379084654.1">
    <property type="nucleotide sequence ID" value="NZ_JBHTJO010000001.1"/>
</dbReference>
<evidence type="ECO:0000256" key="4">
    <source>
        <dbReference type="ARBA" id="ARBA00022516"/>
    </source>
</evidence>
<sequence>MRSFGFAFEGLGFVVRTQPHMRIHLLAAALAIALGAILSLSATEWLWVIAAIAAVLAGECLNTAIEHLCDVVCPEENIAVKRTKDVAAGMVLIAAIGAVAVGGVIFLPKLEASLHAEAGSAFPMICESAS</sequence>
<accession>A0ABW3J670</accession>
<evidence type="ECO:0000256" key="13">
    <source>
        <dbReference type="ARBA" id="ARBA00023209"/>
    </source>
</evidence>
<dbReference type="Gene3D" id="1.10.287.3610">
    <property type="match status" value="1"/>
</dbReference>
<evidence type="ECO:0000256" key="5">
    <source>
        <dbReference type="ARBA" id="ARBA00022679"/>
    </source>
</evidence>
<keyword evidence="6 15" id="KW-0812">Transmembrane</keyword>
<evidence type="ECO:0000313" key="17">
    <source>
        <dbReference type="Proteomes" id="UP001597102"/>
    </source>
</evidence>
<dbReference type="EC" id="2.7.1.-" evidence="16"/>
<keyword evidence="14" id="KW-1208">Phospholipid metabolism</keyword>
<protein>
    <submittedName>
        <fullName evidence="16">Diacylglycerol kinase family protein</fullName>
        <ecNumber evidence="16">2.7.1.-</ecNumber>
    </submittedName>
</protein>
<keyword evidence="7" id="KW-0547">Nucleotide-binding</keyword>
<proteinExistence type="inferred from homology"/>
<evidence type="ECO:0000256" key="12">
    <source>
        <dbReference type="ARBA" id="ARBA00023136"/>
    </source>
</evidence>
<feature type="transmembrane region" description="Helical" evidence="15">
    <location>
        <begin position="86"/>
        <end position="107"/>
    </location>
</feature>
<keyword evidence="8 16" id="KW-0418">Kinase</keyword>
<keyword evidence="5 16" id="KW-0808">Transferase</keyword>
<evidence type="ECO:0000313" key="16">
    <source>
        <dbReference type="EMBL" id="MFD0985764.1"/>
    </source>
</evidence>
<dbReference type="Proteomes" id="UP001597102">
    <property type="component" value="Unassembled WGS sequence"/>
</dbReference>
<dbReference type="EMBL" id="JBHTJO010000001">
    <property type="protein sequence ID" value="MFD0985764.1"/>
    <property type="molecule type" value="Genomic_DNA"/>
</dbReference>
<evidence type="ECO:0000256" key="6">
    <source>
        <dbReference type="ARBA" id="ARBA00022692"/>
    </source>
</evidence>
<dbReference type="PANTHER" id="PTHR34299">
    <property type="entry name" value="DIACYLGLYCEROL KINASE"/>
    <property type="match status" value="1"/>
</dbReference>
<evidence type="ECO:0000256" key="15">
    <source>
        <dbReference type="SAM" id="Phobius"/>
    </source>
</evidence>
<name>A0ABW3J670_9HYPH</name>
<comment type="subcellular location">
    <subcellularLocation>
        <location evidence="1">Cell membrane</location>
        <topology evidence="1">Multi-pass membrane protein</topology>
    </subcellularLocation>
</comment>
<keyword evidence="4" id="KW-0444">Lipid biosynthesis</keyword>
<keyword evidence="13" id="KW-0594">Phospholipid biosynthesis</keyword>
<feature type="transmembrane region" description="Helical" evidence="15">
    <location>
        <begin position="21"/>
        <end position="39"/>
    </location>
</feature>
<gene>
    <name evidence="16" type="ORF">ACFQ2F_01475</name>
</gene>
<keyword evidence="10 15" id="KW-1133">Transmembrane helix</keyword>
<dbReference type="Pfam" id="PF01219">
    <property type="entry name" value="DAGK_prokar"/>
    <property type="match status" value="1"/>
</dbReference>
<keyword evidence="12 15" id="KW-0472">Membrane</keyword>
<dbReference type="GO" id="GO:0016301">
    <property type="term" value="F:kinase activity"/>
    <property type="evidence" value="ECO:0007669"/>
    <property type="project" value="UniProtKB-KW"/>
</dbReference>
<dbReference type="CDD" id="cd14265">
    <property type="entry name" value="UDPK_IM_like"/>
    <property type="match status" value="1"/>
</dbReference>
<reference evidence="17" key="1">
    <citation type="journal article" date="2019" name="Int. J. Syst. Evol. Microbiol.">
        <title>The Global Catalogue of Microorganisms (GCM) 10K type strain sequencing project: providing services to taxonomists for standard genome sequencing and annotation.</title>
        <authorList>
            <consortium name="The Broad Institute Genomics Platform"/>
            <consortium name="The Broad Institute Genome Sequencing Center for Infectious Disease"/>
            <person name="Wu L."/>
            <person name="Ma J."/>
        </authorList>
    </citation>
    <scope>NUCLEOTIDE SEQUENCE [LARGE SCALE GENOMIC DNA]</scope>
    <source>
        <strain evidence="17">CCUG 61697</strain>
    </source>
</reference>
<evidence type="ECO:0000256" key="9">
    <source>
        <dbReference type="ARBA" id="ARBA00022840"/>
    </source>
</evidence>
<evidence type="ECO:0000256" key="10">
    <source>
        <dbReference type="ARBA" id="ARBA00022989"/>
    </source>
</evidence>
<dbReference type="InterPro" id="IPR036945">
    <property type="entry name" value="DAGK_sf"/>
</dbReference>
<dbReference type="InterPro" id="IPR000829">
    <property type="entry name" value="DAGK"/>
</dbReference>
<evidence type="ECO:0000256" key="14">
    <source>
        <dbReference type="ARBA" id="ARBA00023264"/>
    </source>
</evidence>
<evidence type="ECO:0000256" key="7">
    <source>
        <dbReference type="ARBA" id="ARBA00022741"/>
    </source>
</evidence>
<evidence type="ECO:0000256" key="8">
    <source>
        <dbReference type="ARBA" id="ARBA00022777"/>
    </source>
</evidence>
<comment type="similarity">
    <text evidence="2">Belongs to the bacterial diacylglycerol kinase family.</text>
</comment>
<evidence type="ECO:0000256" key="11">
    <source>
        <dbReference type="ARBA" id="ARBA00023098"/>
    </source>
</evidence>
<keyword evidence="11" id="KW-0443">Lipid metabolism</keyword>
<keyword evidence="17" id="KW-1185">Reference proteome</keyword>
<evidence type="ECO:0000256" key="1">
    <source>
        <dbReference type="ARBA" id="ARBA00004651"/>
    </source>
</evidence>
<keyword evidence="9" id="KW-0067">ATP-binding</keyword>
<organism evidence="16 17">
    <name type="scientific">Methyloligella solikamskensis</name>
    <dbReference type="NCBI Taxonomy" id="1177756"/>
    <lineage>
        <taxon>Bacteria</taxon>
        <taxon>Pseudomonadati</taxon>
        <taxon>Pseudomonadota</taxon>
        <taxon>Alphaproteobacteria</taxon>
        <taxon>Hyphomicrobiales</taxon>
        <taxon>Hyphomicrobiaceae</taxon>
        <taxon>Methyloligella</taxon>
    </lineage>
</organism>
<comment type="caution">
    <text evidence="16">The sequence shown here is derived from an EMBL/GenBank/DDBJ whole genome shotgun (WGS) entry which is preliminary data.</text>
</comment>
<keyword evidence="3" id="KW-1003">Cell membrane</keyword>
<dbReference type="InterPro" id="IPR033717">
    <property type="entry name" value="UDPK"/>
</dbReference>
<evidence type="ECO:0000256" key="2">
    <source>
        <dbReference type="ARBA" id="ARBA00005967"/>
    </source>
</evidence>
<evidence type="ECO:0000256" key="3">
    <source>
        <dbReference type="ARBA" id="ARBA00022475"/>
    </source>
</evidence>
<dbReference type="PANTHER" id="PTHR34299:SF1">
    <property type="entry name" value="DIACYLGLYCEROL KINASE"/>
    <property type="match status" value="1"/>
</dbReference>